<dbReference type="OrthoDB" id="504708at2759"/>
<dbReference type="EMBL" id="KN716762">
    <property type="protein sequence ID" value="KJH41784.1"/>
    <property type="molecule type" value="Genomic_DNA"/>
</dbReference>
<feature type="domain" description="EGF-like" evidence="2">
    <location>
        <begin position="519"/>
        <end position="555"/>
    </location>
</feature>
<feature type="domain" description="EGF-like" evidence="2">
    <location>
        <begin position="361"/>
        <end position="395"/>
    </location>
</feature>
<name>A0A0D8XDR1_DICVI</name>
<dbReference type="Proteomes" id="UP000053766">
    <property type="component" value="Unassembled WGS sequence"/>
</dbReference>
<feature type="domain" description="EGF-like" evidence="2">
    <location>
        <begin position="739"/>
        <end position="770"/>
    </location>
</feature>
<feature type="domain" description="EGF-like" evidence="2">
    <location>
        <begin position="782"/>
        <end position="814"/>
    </location>
</feature>
<dbReference type="PANTHER" id="PTHR45985">
    <property type="match status" value="1"/>
</dbReference>
<feature type="domain" description="EGF-like" evidence="2">
    <location>
        <begin position="1339"/>
        <end position="1365"/>
    </location>
</feature>
<feature type="domain" description="EGF-like" evidence="2">
    <location>
        <begin position="564"/>
        <end position="599"/>
    </location>
</feature>
<feature type="domain" description="EGF-like" evidence="2">
    <location>
        <begin position="861"/>
        <end position="893"/>
    </location>
</feature>
<feature type="domain" description="EGF-like" evidence="2">
    <location>
        <begin position="1811"/>
        <end position="1843"/>
    </location>
</feature>
<dbReference type="InterPro" id="IPR006150">
    <property type="entry name" value="Cys_repeat_1"/>
</dbReference>
<protein>
    <submittedName>
        <fullName evidence="3">EGF-like domain protein</fullName>
    </submittedName>
</protein>
<feature type="domain" description="EGF-like" evidence="2">
    <location>
        <begin position="1232"/>
        <end position="1264"/>
    </location>
</feature>
<evidence type="ECO:0000259" key="2">
    <source>
        <dbReference type="SMART" id="SM00181"/>
    </source>
</evidence>
<dbReference type="InterPro" id="IPR052740">
    <property type="entry name" value="CE4"/>
</dbReference>
<accession>A0A0D8XDR1</accession>
<dbReference type="Pfam" id="PF01683">
    <property type="entry name" value="EB"/>
    <property type="match status" value="8"/>
</dbReference>
<dbReference type="InterPro" id="IPR000742">
    <property type="entry name" value="EGF"/>
</dbReference>
<dbReference type="SMART" id="SM00181">
    <property type="entry name" value="EGF"/>
    <property type="match status" value="19"/>
</dbReference>
<feature type="region of interest" description="Disordered" evidence="1">
    <location>
        <begin position="429"/>
        <end position="451"/>
    </location>
</feature>
<proteinExistence type="predicted"/>
<feature type="domain" description="EGF-like" evidence="2">
    <location>
        <begin position="1604"/>
        <end position="1636"/>
    </location>
</feature>
<dbReference type="InterPro" id="IPR006149">
    <property type="entry name" value="EB_dom"/>
</dbReference>
<evidence type="ECO:0000313" key="3">
    <source>
        <dbReference type="EMBL" id="KJH41784.1"/>
    </source>
</evidence>
<feature type="domain" description="EGF-like" evidence="2">
    <location>
        <begin position="1121"/>
        <end position="1154"/>
    </location>
</feature>
<reference evidence="3 4" key="1">
    <citation type="submission" date="2013-11" db="EMBL/GenBank/DDBJ databases">
        <title>Draft genome of the bovine lungworm Dictyocaulus viviparus.</title>
        <authorList>
            <person name="Mitreva M."/>
        </authorList>
    </citation>
    <scope>NUCLEOTIDE SEQUENCE [LARGE SCALE GENOMIC DNA]</scope>
    <source>
        <strain evidence="3 4">HannoverDv2000</strain>
    </source>
</reference>
<feature type="domain" description="EGF-like" evidence="2">
    <location>
        <begin position="921"/>
        <end position="953"/>
    </location>
</feature>
<evidence type="ECO:0000256" key="1">
    <source>
        <dbReference type="SAM" id="MobiDB-lite"/>
    </source>
</evidence>
<sequence length="2018" mass="218205">MRSHWIEAWTKNVELMVPDPAADVLFFPHFYVLQPFRSAQSLLSSRYVNQDVFNIGFNIGLLSCKPELNGLLAVDPNGNPSTYLVCRSSGLNSVGYWERKACPDNTVFDFVKQQCRQKNHQRPPMMNIVSCLCLRWRKWNENFQKMHSQSTPSSFLPNLSHLNAISNILKPQWFNLNSLDINNTVQNSLKTYKNGSSYDHNELHGHGIKSSTVELRNETHELSNMSGRIGTTSQPTFVFQPNVRTSTPYSEQTKTVTMLAGPGQSCQRHEVCTGGSVCTQPISLCLCPGELVEKNGECVLPSTAVVETVEVGIGEACSERTKCSYGSSCVMGRCACVAPLIEYNGLCIIYGAHKEVGPGEPCDGGVICTRGSVCDSAIPVCVCPKNTDLKDGVCVSLMTASKPYHVTIHALVTRPTKNQLQSTSDYYSGNSHKNTVHSTTSSPSLATSNTTEHLPFVPQRGQLLDKYNSSSMISEPDSRTHVSNYTILTSMPMKPFGTAKHIKVPSVLTGSRQFGVGVTCSLNTDCMIGAYCNGNTNPPSCQCLSTHVDVEGRCEHENTSVNKKCGTHNDYPQCSNGFLCINNFCVCPSPYSINNDSCSTNQTNQVLSSCDEACRPPRSCLNNRCVCVEDTCMNYERSLSHNRSRRHIEKSMVCWPGATQCSAGNGVCIDNVCHCINGFVQTDGVCAPEVAALNEKCDPNHISPRCTDNAICINNICTCVVPGGCTGDFVIGHRFSVGRCQTDRQCSNGRCIAGKCQCNDGFTLQTGICVSLIGAFKNINSQCTIGDRCSGGSTCRDHVCQCVDGSYEHHNRCHQSLGGRCTYGQTCEGGSSCDFGVCRCPEGNIIEAGKCVTALSKPGGSCQLGQKCVHGSACRFGMCICIANYVASEGKCIRTVNILPSGSTSKIPPIDVGTMKGPGHKCHEKDLCSGGSFCLEGFCVCKESEVIINEQCVGSHERAIEIVEKLQIAAPGQPCGVRTDCAGGSKCINQTCTCEQSVIDETGICSEGKRVYSTNAAMPRKHSELSQPGAICTLTIECPYRTECVRGVCRCKKGETIINSTCRKAIHHVLPGGRCDPRKGYDCIGESHCFYGICICTRHLVNNGKECVTVAETSMAIPGGRCNIQQICSGGANCVDGVCKCPDDEVPDVNKKCIKKSQVYLVFDKFPTINQKTSGYNSYSFSKFNPNPKDFMSSYSNLALKTGELEALETLLKENPSMLEPGEMSLTMNGHICQNNDNCPANAFCFQDLCRCLIGFYAKGSFCEIVSDGCNSSLTSQNQRCTKLAEPGMSCTNGEVCSFGSYCSPLSGGCECPSGMATINSRCEKTTLPRGSACITSHDCHISSYCDNGLCLCKVGFNLIDNRCTPIIDSSIGVMESLEGMNPNNFKFSKDTPPLDGAYQLYASTAIPSNLKNLPSYFELGSEEKSAHINPELWQLTSSFSYYPFAVKHQANVPITFAKGRNTNSQDVGSEYMELPLKFKVSMPGDSCGNDSICIGNSICQHQFCRCPANTFNENGLCTVMSHMSLKSKYNHEQLKSIENHDEDRQFAAPLENCQNFELCTGGAECSNIQGMGLVCQCPMNTILLEGDCVEVPRNANLSGIGESCQNGELCLGGSRCVLNVCMCEENRHDILGICVKTVRPGDDCSNGEICVDGSICAASLRTCICPEGRSSYLGRCVDKGNSLESSRTRSPGSACGYPFTCDDNSFCSAEDKKCISSALMKHPGDECFPEDICTSGSECIYSVCVCPNGQLLIEGKCVRISSEVRKTSIKVECDSDVDCAEHYRCLGGLCVCHATSSHCLPTRHVRNTVFCTEDSHCAANATCIDYRCICNEGYQNINNVCILNNLNEQKLTSNALNILTDVSSIAPKVNGPGALCSSSNSCVMGSLCVNKYCLCGFDSVPKNGMCVVKNGNVDIGERCSDEYRCRDGLLCLSDRCSCPDEGISCNDGRMLSCLASEPATSPPGGSCTDNQLCTGGSVCRNGLCICSDPTMIAQRGICIQSAPRQTVPTVVRYKGFA</sequence>
<feature type="domain" description="EGF-like" evidence="2">
    <location>
        <begin position="1727"/>
        <end position="1759"/>
    </location>
</feature>
<dbReference type="PANTHER" id="PTHR45985:SF11">
    <property type="entry name" value="EGF-LIKE DOMAIN-CONTAINING PROTEIN"/>
    <property type="match status" value="1"/>
</dbReference>
<gene>
    <name evidence="3" type="ORF">DICVIV_12241</name>
</gene>
<evidence type="ECO:0000313" key="4">
    <source>
        <dbReference type="Proteomes" id="UP000053766"/>
    </source>
</evidence>
<organism evidence="3 4">
    <name type="scientific">Dictyocaulus viviparus</name>
    <name type="common">Bovine lungworm</name>
    <dbReference type="NCBI Taxonomy" id="29172"/>
    <lineage>
        <taxon>Eukaryota</taxon>
        <taxon>Metazoa</taxon>
        <taxon>Ecdysozoa</taxon>
        <taxon>Nematoda</taxon>
        <taxon>Chromadorea</taxon>
        <taxon>Rhabditida</taxon>
        <taxon>Rhabditina</taxon>
        <taxon>Rhabditomorpha</taxon>
        <taxon>Strongyloidea</taxon>
        <taxon>Metastrongylidae</taxon>
        <taxon>Dictyocaulus</taxon>
    </lineage>
</organism>
<keyword evidence="4" id="KW-1185">Reference proteome</keyword>
<feature type="domain" description="EGF-like" evidence="2">
    <location>
        <begin position="653"/>
        <end position="687"/>
    </location>
</feature>
<feature type="domain" description="EGF-like" evidence="2">
    <location>
        <begin position="316"/>
        <end position="348"/>
    </location>
</feature>
<dbReference type="SMART" id="SM00289">
    <property type="entry name" value="WR1"/>
    <property type="match status" value="20"/>
</dbReference>
<reference evidence="4" key="2">
    <citation type="journal article" date="2016" name="Sci. Rep.">
        <title>Dictyocaulus viviparus genome, variome and transcriptome elucidate lungworm biology and support future intervention.</title>
        <authorList>
            <person name="McNulty S.N."/>
            <person name="Strube C."/>
            <person name="Rosa B.A."/>
            <person name="Martin J.C."/>
            <person name="Tyagi R."/>
            <person name="Choi Y.J."/>
            <person name="Wang Q."/>
            <person name="Hallsworth Pepin K."/>
            <person name="Zhang X."/>
            <person name="Ozersky P."/>
            <person name="Wilson R.K."/>
            <person name="Sternberg P.W."/>
            <person name="Gasser R.B."/>
            <person name="Mitreva M."/>
        </authorList>
    </citation>
    <scope>NUCLEOTIDE SEQUENCE [LARGE SCALE GENOMIC DNA]</scope>
    <source>
        <strain evidence="4">HannoverDv2000</strain>
    </source>
</reference>
<feature type="domain" description="EGF-like" evidence="2">
    <location>
        <begin position="1290"/>
        <end position="1324"/>
    </location>
</feature>
<feature type="domain" description="EGF-like" evidence="2">
    <location>
        <begin position="1644"/>
        <end position="1678"/>
    </location>
</feature>
<feature type="domain" description="EGF-like" evidence="2">
    <location>
        <begin position="1553"/>
        <end position="1590"/>
    </location>
</feature>
<dbReference type="STRING" id="29172.A0A0D8XDR1"/>
<feature type="domain" description="EGF-like" evidence="2">
    <location>
        <begin position="1967"/>
        <end position="2000"/>
    </location>
</feature>